<accession>A0A9N9T5U5</accession>
<name>A0A9N9T5U5_DIABA</name>
<organism evidence="1 2">
    <name type="scientific">Diabrotica balteata</name>
    <name type="common">Banded cucumber beetle</name>
    <dbReference type="NCBI Taxonomy" id="107213"/>
    <lineage>
        <taxon>Eukaryota</taxon>
        <taxon>Metazoa</taxon>
        <taxon>Ecdysozoa</taxon>
        <taxon>Arthropoda</taxon>
        <taxon>Hexapoda</taxon>
        <taxon>Insecta</taxon>
        <taxon>Pterygota</taxon>
        <taxon>Neoptera</taxon>
        <taxon>Endopterygota</taxon>
        <taxon>Coleoptera</taxon>
        <taxon>Polyphaga</taxon>
        <taxon>Cucujiformia</taxon>
        <taxon>Chrysomeloidea</taxon>
        <taxon>Chrysomelidae</taxon>
        <taxon>Galerucinae</taxon>
        <taxon>Diabroticina</taxon>
        <taxon>Diabroticites</taxon>
        <taxon>Diabrotica</taxon>
    </lineage>
</organism>
<evidence type="ECO:0000313" key="2">
    <source>
        <dbReference type="Proteomes" id="UP001153709"/>
    </source>
</evidence>
<dbReference type="EMBL" id="OU898281">
    <property type="protein sequence ID" value="CAG9836431.1"/>
    <property type="molecule type" value="Genomic_DNA"/>
</dbReference>
<sequence length="79" mass="9491">MEVKQEFSEKTCKLEIEYNELDYALLDGFKCEIREESNRRTTHDTYDYLDLKKCLIYTEIEQNGNKLNPFEENKKTDKG</sequence>
<dbReference type="Proteomes" id="UP001153709">
    <property type="component" value="Chromosome 6"/>
</dbReference>
<protein>
    <submittedName>
        <fullName evidence="1">Uncharacterized protein</fullName>
    </submittedName>
</protein>
<proteinExistence type="predicted"/>
<dbReference type="OrthoDB" id="6791791at2759"/>
<reference evidence="1" key="1">
    <citation type="submission" date="2022-01" db="EMBL/GenBank/DDBJ databases">
        <authorList>
            <person name="King R."/>
        </authorList>
    </citation>
    <scope>NUCLEOTIDE SEQUENCE</scope>
</reference>
<dbReference type="AlphaFoldDB" id="A0A9N9T5U5"/>
<gene>
    <name evidence="1" type="ORF">DIABBA_LOCUS9518</name>
</gene>
<keyword evidence="2" id="KW-1185">Reference proteome</keyword>
<evidence type="ECO:0000313" key="1">
    <source>
        <dbReference type="EMBL" id="CAG9836431.1"/>
    </source>
</evidence>